<organism evidence="1 2">
    <name type="scientific">Costertonia aggregata</name>
    <dbReference type="NCBI Taxonomy" id="343403"/>
    <lineage>
        <taxon>Bacteria</taxon>
        <taxon>Pseudomonadati</taxon>
        <taxon>Bacteroidota</taxon>
        <taxon>Flavobacteriia</taxon>
        <taxon>Flavobacteriales</taxon>
        <taxon>Flavobacteriaceae</taxon>
        <taxon>Costertonia</taxon>
    </lineage>
</organism>
<keyword evidence="2" id="KW-1185">Reference proteome</keyword>
<reference evidence="1 2" key="1">
    <citation type="journal article" date="2006" name="Int. J. Syst. Evol. Microbiol.">
        <title>Costertonia aggregata gen. nov., sp. nov., a mesophilic marine bacterium of the family Flavobacteriaceae, isolated from a mature biofilm.</title>
        <authorList>
            <person name="Kwon K.K."/>
            <person name="Lee Y.K."/>
            <person name="Lee H.K."/>
        </authorList>
    </citation>
    <scope>NUCLEOTIDE SEQUENCE [LARGE SCALE GENOMIC DNA]</scope>
    <source>
        <strain evidence="1 2">KCCM 42265</strain>
    </source>
</reference>
<sequence>MAHPKIKNTITFTDKFGEILNLSDVQIKKIDNLTYELLKKHQFSIDPDYDEKKERKQCDKSVQKILSKEQRVKLKKVRKNTQEKQSTIDFETQKFKRLQEKYKSLQLTEKKLHILQNILNDIREVVFAKWGKYVPGSKNQLSKHELYLNVASKKLSGFLSEEKLAEFYKIEASEQKWLKKIHTEQIVNMNASLNLTSKQAEFIYDYEENEPSKDINNDYLSEFEKWDLKREFMSSILDKKQFKEYLRLSEKQKAAYISYFKETDNLKSKEVKRLKSRVNYLINNYLYVLCEWRLELETYIPKSLNLMLLDFRLKYHENLKKDLNKNLKQSIRHNKNHVPNDLIFLKLRTKNDAIVPHLHCITNLENNIITEVPKKLCDLIVNKPSKVRDADAKLHEFTITNYENHGGTYGGSTYIRRKNRDEIDSKLDILSILLLHPEPQKNIDAGKKFD</sequence>
<protein>
    <submittedName>
        <fullName evidence="1">Uncharacterized protein</fullName>
    </submittedName>
</protein>
<dbReference type="AlphaFoldDB" id="A0A7H9AQA5"/>
<dbReference type="Proteomes" id="UP000509302">
    <property type="component" value="Chromosome"/>
</dbReference>
<proteinExistence type="predicted"/>
<name>A0A7H9AQA5_9FLAO</name>
<evidence type="ECO:0000313" key="1">
    <source>
        <dbReference type="EMBL" id="QLG45628.1"/>
    </source>
</evidence>
<dbReference type="EMBL" id="CP058595">
    <property type="protein sequence ID" value="QLG45628.1"/>
    <property type="molecule type" value="Genomic_DNA"/>
</dbReference>
<dbReference type="KEGG" id="cagg:HYG79_09805"/>
<dbReference type="RefSeq" id="WP_179241915.1">
    <property type="nucleotide sequence ID" value="NZ_CP058595.1"/>
</dbReference>
<evidence type="ECO:0000313" key="2">
    <source>
        <dbReference type="Proteomes" id="UP000509302"/>
    </source>
</evidence>
<gene>
    <name evidence="1" type="ORF">HYG79_09805</name>
</gene>
<accession>A0A7H9AQA5</accession>